<sequence length="331" mass="36924">MILRGINFGHILGASGAQGFIGDGSEYTHHRIPFLRPNFTGMTFVAKTVTLNKRKTENGANMDIDSKTLRPKELFPKCIAINWARRAVANAVGLTNTGIEEMLARDCWQERTSPFFISFMAVSKTAKGRLSEWKEFCHILKMSISKFNTPFGIQINFSCPNAGIDTKKLPLEVKSQLSAGREILGEKMVFMPKFSVTQIPIAVAVEISRDENCDAICVSNTIPWKDLPDEIKMDSFGSLESPLITRGFEQEGGYSGPYLFPLVHDWVKEAMEVGVEKPINAGGGIFSRRDVFDLYLVGVSSVFLGGVALLRPWKVQKIIRYSTQLFEGRNK</sequence>
<feature type="domain" description="Dihydroorotate dehydrogenase catalytic" evidence="3">
    <location>
        <begin position="60"/>
        <end position="319"/>
    </location>
</feature>
<keyword evidence="2" id="KW-0472">Membrane</keyword>
<keyword evidence="1" id="KW-0560">Oxidoreductase</keyword>
<organism evidence="4">
    <name type="scientific">hydrothermal vent metagenome</name>
    <dbReference type="NCBI Taxonomy" id="652676"/>
    <lineage>
        <taxon>unclassified sequences</taxon>
        <taxon>metagenomes</taxon>
        <taxon>ecological metagenomes</taxon>
    </lineage>
</organism>
<name>A0A3B0T673_9ZZZZ</name>
<evidence type="ECO:0000256" key="1">
    <source>
        <dbReference type="ARBA" id="ARBA00023002"/>
    </source>
</evidence>
<evidence type="ECO:0000259" key="3">
    <source>
        <dbReference type="Pfam" id="PF01180"/>
    </source>
</evidence>
<reference evidence="4" key="1">
    <citation type="submission" date="2018-06" db="EMBL/GenBank/DDBJ databases">
        <authorList>
            <person name="Zhirakovskaya E."/>
        </authorList>
    </citation>
    <scope>NUCLEOTIDE SEQUENCE</scope>
</reference>
<dbReference type="InterPro" id="IPR013785">
    <property type="entry name" value="Aldolase_TIM"/>
</dbReference>
<dbReference type="SUPFAM" id="SSF51395">
    <property type="entry name" value="FMN-linked oxidoreductases"/>
    <property type="match status" value="1"/>
</dbReference>
<dbReference type="Pfam" id="PF01180">
    <property type="entry name" value="DHO_dh"/>
    <property type="match status" value="1"/>
</dbReference>
<dbReference type="AlphaFoldDB" id="A0A3B0T673"/>
<evidence type="ECO:0000313" key="4">
    <source>
        <dbReference type="EMBL" id="VAW13498.1"/>
    </source>
</evidence>
<accession>A0A3B0T673</accession>
<keyword evidence="2" id="KW-0812">Transmembrane</keyword>
<dbReference type="GO" id="GO:0005737">
    <property type="term" value="C:cytoplasm"/>
    <property type="evidence" value="ECO:0007669"/>
    <property type="project" value="InterPro"/>
</dbReference>
<dbReference type="EMBL" id="UOEN01000172">
    <property type="protein sequence ID" value="VAW13498.1"/>
    <property type="molecule type" value="Genomic_DNA"/>
</dbReference>
<dbReference type="InterPro" id="IPR005720">
    <property type="entry name" value="Dihydroorotate_DH_cat"/>
</dbReference>
<gene>
    <name evidence="4" type="ORF">MNBD_BACTEROID05-657</name>
</gene>
<proteinExistence type="predicted"/>
<keyword evidence="2" id="KW-1133">Transmembrane helix</keyword>
<protein>
    <recommendedName>
        <fullName evidence="3">Dihydroorotate dehydrogenase catalytic domain-containing protein</fullName>
    </recommendedName>
</protein>
<evidence type="ECO:0000256" key="2">
    <source>
        <dbReference type="SAM" id="Phobius"/>
    </source>
</evidence>
<dbReference type="Gene3D" id="3.20.20.70">
    <property type="entry name" value="Aldolase class I"/>
    <property type="match status" value="1"/>
</dbReference>
<dbReference type="GO" id="GO:0016627">
    <property type="term" value="F:oxidoreductase activity, acting on the CH-CH group of donors"/>
    <property type="evidence" value="ECO:0007669"/>
    <property type="project" value="InterPro"/>
</dbReference>
<feature type="transmembrane region" description="Helical" evidence="2">
    <location>
        <begin position="294"/>
        <end position="313"/>
    </location>
</feature>